<name>A0A9I9DIW8_CUCME</name>
<proteinExistence type="predicted"/>
<dbReference type="AlphaFoldDB" id="A0A9I9DIW8"/>
<feature type="compositionally biased region" description="Basic and acidic residues" evidence="1">
    <location>
        <begin position="53"/>
        <end position="64"/>
    </location>
</feature>
<reference evidence="2" key="1">
    <citation type="submission" date="2023-03" db="UniProtKB">
        <authorList>
            <consortium name="EnsemblPlants"/>
        </authorList>
    </citation>
    <scope>IDENTIFICATION</scope>
</reference>
<dbReference type="Gramene" id="MELO3C019037.2.1">
    <property type="protein sequence ID" value="MELO3C019037.2.1"/>
    <property type="gene ID" value="MELO3C019037.2"/>
</dbReference>
<evidence type="ECO:0000313" key="2">
    <source>
        <dbReference type="EnsemblPlants" id="MELO3C019037.2.1"/>
    </source>
</evidence>
<organism evidence="2">
    <name type="scientific">Cucumis melo</name>
    <name type="common">Muskmelon</name>
    <dbReference type="NCBI Taxonomy" id="3656"/>
    <lineage>
        <taxon>Eukaryota</taxon>
        <taxon>Viridiplantae</taxon>
        <taxon>Streptophyta</taxon>
        <taxon>Embryophyta</taxon>
        <taxon>Tracheophyta</taxon>
        <taxon>Spermatophyta</taxon>
        <taxon>Magnoliopsida</taxon>
        <taxon>eudicotyledons</taxon>
        <taxon>Gunneridae</taxon>
        <taxon>Pentapetalae</taxon>
        <taxon>rosids</taxon>
        <taxon>fabids</taxon>
        <taxon>Cucurbitales</taxon>
        <taxon>Cucurbitaceae</taxon>
        <taxon>Benincaseae</taxon>
        <taxon>Cucumis</taxon>
    </lineage>
</organism>
<dbReference type="EnsemblPlants" id="MELO3C019037.2.1">
    <property type="protein sequence ID" value="MELO3C019037.2.1"/>
    <property type="gene ID" value="MELO3C019037.2"/>
</dbReference>
<feature type="region of interest" description="Disordered" evidence="1">
    <location>
        <begin position="53"/>
        <end position="89"/>
    </location>
</feature>
<protein>
    <submittedName>
        <fullName evidence="2">Uncharacterized protein</fullName>
    </submittedName>
</protein>
<accession>A0A9I9DIW8</accession>
<sequence>MADGAQLKASAKGILDGWHVWLRDGLLADGGSLQRRRRTMRYSWKERRRQIGHIEKDSDQKTYADEETMTTAGKATLAETDTTRRRDTR</sequence>
<evidence type="ECO:0000256" key="1">
    <source>
        <dbReference type="SAM" id="MobiDB-lite"/>
    </source>
</evidence>